<sequence>MEGKDKSKPRKDKKEKQEQPVLPGAIPVDLMASNMDVLRKHFANKEDNERLAAEQEQEHIKEILEKIKEKGNTP</sequence>
<feature type="compositionally biased region" description="Basic and acidic residues" evidence="2">
    <location>
        <begin position="1"/>
        <end position="18"/>
    </location>
</feature>
<proteinExistence type="predicted"/>
<keyword evidence="1" id="KW-0175">Coiled coil</keyword>
<comment type="caution">
    <text evidence="3">The sequence shown here is derived from an EMBL/GenBank/DDBJ whole genome shotgun (WGS) entry which is preliminary data.</text>
</comment>
<dbReference type="AlphaFoldDB" id="A0A0G0T198"/>
<reference evidence="3 4" key="1">
    <citation type="journal article" date="2015" name="Nature">
        <title>rRNA introns, odd ribosomes, and small enigmatic genomes across a large radiation of phyla.</title>
        <authorList>
            <person name="Brown C.T."/>
            <person name="Hug L.A."/>
            <person name="Thomas B.C."/>
            <person name="Sharon I."/>
            <person name="Castelle C.J."/>
            <person name="Singh A."/>
            <person name="Wilkins M.J."/>
            <person name="Williams K.H."/>
            <person name="Banfield J.F."/>
        </authorList>
    </citation>
    <scope>NUCLEOTIDE SEQUENCE [LARGE SCALE GENOMIC DNA]</scope>
</reference>
<feature type="coiled-coil region" evidence="1">
    <location>
        <begin position="38"/>
        <end position="70"/>
    </location>
</feature>
<dbReference type="Proteomes" id="UP000034452">
    <property type="component" value="Unassembled WGS sequence"/>
</dbReference>
<evidence type="ECO:0000313" key="4">
    <source>
        <dbReference type="Proteomes" id="UP000034452"/>
    </source>
</evidence>
<evidence type="ECO:0000256" key="1">
    <source>
        <dbReference type="SAM" id="Coils"/>
    </source>
</evidence>
<accession>A0A0G0T198</accession>
<name>A0A0G0T198_9BACT</name>
<evidence type="ECO:0000313" key="3">
    <source>
        <dbReference type="EMBL" id="KKR70828.1"/>
    </source>
</evidence>
<evidence type="ECO:0000256" key="2">
    <source>
        <dbReference type="SAM" id="MobiDB-lite"/>
    </source>
</evidence>
<organism evidence="3 4">
    <name type="scientific">Candidatus Nomurabacteria bacterium GW2011_GWB1_40_7</name>
    <dbReference type="NCBI Taxonomy" id="1618744"/>
    <lineage>
        <taxon>Bacteria</taxon>
        <taxon>Candidatus Nomuraibacteriota</taxon>
    </lineage>
</organism>
<protein>
    <submittedName>
        <fullName evidence="3">Uncharacterized protein</fullName>
    </submittedName>
</protein>
<gene>
    <name evidence="3" type="ORF">UU13_C0001G0056</name>
</gene>
<feature type="region of interest" description="Disordered" evidence="2">
    <location>
        <begin position="1"/>
        <end position="25"/>
    </location>
</feature>
<dbReference type="EMBL" id="LBZL01000001">
    <property type="protein sequence ID" value="KKR70828.1"/>
    <property type="molecule type" value="Genomic_DNA"/>
</dbReference>